<sequence length="308" mass="36124">MEPTIEKPTESVGDLNKPFRFKGTNFKRWKGKVLFYLSLLKVSYVLTEKNLVKLPIDEMSEDELRSHQEKIDKYKKDEYNCRFYLLNCLADHFYDYYDTTYTSAKKIWKALQSKYDTEEAGAKKYAASRFFRYQMVDGKSVVEQAQDFQMIVAEVRSEGIKIRDNIVVAGIVDKLLPSWREFQKSLRHKQKETSLETLITQIHVEEEARGQDSLMTQEGNRHSTTKANVIEEPLVAMITDVNMVQFVEGWWADSGVNRHVCYDKNWFKKYTPFEEEKTVMLGDSSKTKEEPNVKLFAQQGWFQTNYGI</sequence>
<organism evidence="2">
    <name type="scientific">Fagus sylvatica</name>
    <name type="common">Beechnut</name>
    <dbReference type="NCBI Taxonomy" id="28930"/>
    <lineage>
        <taxon>Eukaryota</taxon>
        <taxon>Viridiplantae</taxon>
        <taxon>Streptophyta</taxon>
        <taxon>Embryophyta</taxon>
        <taxon>Tracheophyta</taxon>
        <taxon>Spermatophyta</taxon>
        <taxon>Magnoliopsida</taxon>
        <taxon>eudicotyledons</taxon>
        <taxon>Gunneridae</taxon>
        <taxon>Pentapetalae</taxon>
        <taxon>rosids</taxon>
        <taxon>fabids</taxon>
        <taxon>Fagales</taxon>
        <taxon>Fagaceae</taxon>
        <taxon>Fagus</taxon>
    </lineage>
</organism>
<dbReference type="PANTHER" id="PTHR47592:SF27">
    <property type="entry name" value="OS08G0421700 PROTEIN"/>
    <property type="match status" value="1"/>
</dbReference>
<evidence type="ECO:0000313" key="2">
    <source>
        <dbReference type="EMBL" id="SPD03426.1"/>
    </source>
</evidence>
<proteinExistence type="predicted"/>
<name>A0A2N9GLV8_FAGSY</name>
<evidence type="ECO:0000259" key="1">
    <source>
        <dbReference type="Pfam" id="PF22936"/>
    </source>
</evidence>
<dbReference type="Pfam" id="PF22936">
    <property type="entry name" value="Pol_BBD"/>
    <property type="match status" value="1"/>
</dbReference>
<dbReference type="PANTHER" id="PTHR47592">
    <property type="entry name" value="PBF68 PROTEIN"/>
    <property type="match status" value="1"/>
</dbReference>
<dbReference type="AlphaFoldDB" id="A0A2N9GLV8"/>
<reference evidence="2" key="1">
    <citation type="submission" date="2018-02" db="EMBL/GenBank/DDBJ databases">
        <authorList>
            <person name="Cohen D.B."/>
            <person name="Kent A.D."/>
        </authorList>
    </citation>
    <scope>NUCLEOTIDE SEQUENCE</scope>
</reference>
<dbReference type="EMBL" id="OIVN01002413">
    <property type="protein sequence ID" value="SPD03426.1"/>
    <property type="molecule type" value="Genomic_DNA"/>
</dbReference>
<gene>
    <name evidence="2" type="ORF">FSB_LOCUS31308</name>
</gene>
<accession>A0A2N9GLV8</accession>
<dbReference type="Pfam" id="PF14223">
    <property type="entry name" value="Retrotran_gag_2"/>
    <property type="match status" value="1"/>
</dbReference>
<dbReference type="InterPro" id="IPR054722">
    <property type="entry name" value="PolX-like_BBD"/>
</dbReference>
<feature type="domain" description="Retrovirus-related Pol polyprotein from transposon TNT 1-94-like beta-barrel" evidence="1">
    <location>
        <begin position="250"/>
        <end position="288"/>
    </location>
</feature>
<protein>
    <recommendedName>
        <fullName evidence="1">Retrovirus-related Pol polyprotein from transposon TNT 1-94-like beta-barrel domain-containing protein</fullName>
    </recommendedName>
</protein>